<feature type="binding site" evidence="19">
    <location>
        <begin position="24"/>
        <end position="31"/>
    </location>
    <ligand>
        <name>GTP</name>
        <dbReference type="ChEBI" id="CHEBI:37565"/>
    </ligand>
</feature>
<comment type="pathway">
    <text evidence="5">Cofactor biosynthesis; adenosylcobalamin biosynthesis; adenosylcobalamin from cob(II)yrinate a,c-diamide: step 6/7.</text>
</comment>
<dbReference type="GO" id="GO:0005524">
    <property type="term" value="F:ATP binding"/>
    <property type="evidence" value="ECO:0007669"/>
    <property type="project" value="UniProtKB-KW"/>
</dbReference>
<evidence type="ECO:0000256" key="9">
    <source>
        <dbReference type="ARBA" id="ARBA00012523"/>
    </source>
</evidence>
<accession>A0A6J4K280</accession>
<evidence type="ECO:0000256" key="14">
    <source>
        <dbReference type="ARBA" id="ARBA00022840"/>
    </source>
</evidence>
<evidence type="ECO:0000256" key="7">
    <source>
        <dbReference type="ARBA" id="ARBA00007490"/>
    </source>
</evidence>
<keyword evidence="14" id="KW-0067">ATP-binding</keyword>
<dbReference type="GO" id="GO:0043752">
    <property type="term" value="F:adenosylcobinamide kinase activity"/>
    <property type="evidence" value="ECO:0007669"/>
    <property type="project" value="UniProtKB-EC"/>
</dbReference>
<dbReference type="InterPro" id="IPR003203">
    <property type="entry name" value="CobU/CobP"/>
</dbReference>
<evidence type="ECO:0000256" key="6">
    <source>
        <dbReference type="ARBA" id="ARBA00005159"/>
    </source>
</evidence>
<feature type="active site" description="GMP-histidine intermediate" evidence="18">
    <location>
        <position position="65"/>
    </location>
</feature>
<dbReference type="UniPathway" id="UPA00148">
    <property type="reaction ID" value="UER00236"/>
</dbReference>
<comment type="catalytic activity">
    <reaction evidence="3">
        <text>adenosylcob(III)inamide + GTP = adenosylcob(III)inamide phosphate + GDP + H(+)</text>
        <dbReference type="Rhea" id="RHEA:15765"/>
        <dbReference type="ChEBI" id="CHEBI:2480"/>
        <dbReference type="ChEBI" id="CHEBI:15378"/>
        <dbReference type="ChEBI" id="CHEBI:37565"/>
        <dbReference type="ChEBI" id="CHEBI:58189"/>
        <dbReference type="ChEBI" id="CHEBI:58502"/>
        <dbReference type="EC" id="2.7.1.156"/>
    </reaction>
</comment>
<dbReference type="EC" id="2.7.7.62" evidence="9"/>
<sequence length="217" mass="22607">MANHDNSGAPAGVPRPPSSYLVLGGSGSGKSDFAQRLASRGGTSVTYLATGTAEGPEMAWRIRKHQASRPSHWRTVEAQRDLAAALDRAADPAPVVLLEDVGSLTANCLPHVDQEDGEQARPGADLAAAVGDLTSELDAVFDWCARQGKSLVVVSSEVGLGFLPSSPVSRLYKDAIGDVNQVLVARVDAAYLVVAGLPIDLTAAARAVESELSLRPD</sequence>
<evidence type="ECO:0000256" key="15">
    <source>
        <dbReference type="ARBA" id="ARBA00023134"/>
    </source>
</evidence>
<comment type="function">
    <text evidence="4">Catalyzes ATP-dependent phosphorylation of adenosylcobinamide and addition of GMP to adenosylcobinamide phosphate.</text>
</comment>
<comment type="pathway">
    <text evidence="6">Cofactor biosynthesis; adenosylcobalamin biosynthesis; adenosylcobalamin from cob(II)yrinate a,c-diamide: step 5/7.</text>
</comment>
<gene>
    <name evidence="21" type="ORF">AVDCRST_MAG77-4988</name>
</gene>
<feature type="binding site" evidence="19">
    <location>
        <position position="77"/>
    </location>
    <ligand>
        <name>GTP</name>
        <dbReference type="ChEBI" id="CHEBI:37565"/>
    </ligand>
</feature>
<organism evidence="21">
    <name type="scientific">uncultured Chloroflexota bacterium</name>
    <dbReference type="NCBI Taxonomy" id="166587"/>
    <lineage>
        <taxon>Bacteria</taxon>
        <taxon>Bacillati</taxon>
        <taxon>Chloroflexota</taxon>
        <taxon>environmental samples</taxon>
    </lineage>
</organism>
<evidence type="ECO:0000256" key="8">
    <source>
        <dbReference type="ARBA" id="ARBA00012016"/>
    </source>
</evidence>
<comment type="catalytic activity">
    <reaction evidence="1">
        <text>adenosylcob(III)inamide + ATP = adenosylcob(III)inamide phosphate + ADP + H(+)</text>
        <dbReference type="Rhea" id="RHEA:15769"/>
        <dbReference type="ChEBI" id="CHEBI:2480"/>
        <dbReference type="ChEBI" id="CHEBI:15378"/>
        <dbReference type="ChEBI" id="CHEBI:30616"/>
        <dbReference type="ChEBI" id="CHEBI:58502"/>
        <dbReference type="ChEBI" id="CHEBI:456216"/>
        <dbReference type="EC" id="2.7.1.156"/>
    </reaction>
</comment>
<evidence type="ECO:0000256" key="16">
    <source>
        <dbReference type="ARBA" id="ARBA00029570"/>
    </source>
</evidence>
<keyword evidence="10" id="KW-0169">Cobalamin biosynthesis</keyword>
<evidence type="ECO:0000256" key="13">
    <source>
        <dbReference type="ARBA" id="ARBA00022777"/>
    </source>
</evidence>
<evidence type="ECO:0000256" key="17">
    <source>
        <dbReference type="ARBA" id="ARBA00030571"/>
    </source>
</evidence>
<dbReference type="InterPro" id="IPR027417">
    <property type="entry name" value="P-loop_NTPase"/>
</dbReference>
<proteinExistence type="inferred from homology"/>
<comment type="similarity">
    <text evidence="7">Belongs to the CobU/CobP family.</text>
</comment>
<evidence type="ECO:0000256" key="18">
    <source>
        <dbReference type="PIRSR" id="PIRSR006135-1"/>
    </source>
</evidence>
<evidence type="ECO:0000256" key="20">
    <source>
        <dbReference type="SAM" id="MobiDB-lite"/>
    </source>
</evidence>
<keyword evidence="11" id="KW-0808">Transferase</keyword>
<dbReference type="PIRSF" id="PIRSF006135">
    <property type="entry name" value="CobU"/>
    <property type="match status" value="1"/>
</dbReference>
<dbReference type="EC" id="2.7.1.156" evidence="8"/>
<evidence type="ECO:0000256" key="5">
    <source>
        <dbReference type="ARBA" id="ARBA00004692"/>
    </source>
</evidence>
<evidence type="ECO:0000256" key="10">
    <source>
        <dbReference type="ARBA" id="ARBA00022573"/>
    </source>
</evidence>
<dbReference type="Pfam" id="PF02283">
    <property type="entry name" value="CobU"/>
    <property type="match status" value="1"/>
</dbReference>
<evidence type="ECO:0000313" key="21">
    <source>
        <dbReference type="EMBL" id="CAA9293756.1"/>
    </source>
</evidence>
<keyword evidence="12 19" id="KW-0547">Nucleotide-binding</keyword>
<keyword evidence="13" id="KW-0418">Kinase</keyword>
<dbReference type="GO" id="GO:0005525">
    <property type="term" value="F:GTP binding"/>
    <property type="evidence" value="ECO:0007669"/>
    <property type="project" value="UniProtKB-KW"/>
</dbReference>
<evidence type="ECO:0000256" key="11">
    <source>
        <dbReference type="ARBA" id="ARBA00022679"/>
    </source>
</evidence>
<dbReference type="CDD" id="cd00544">
    <property type="entry name" value="CobU"/>
    <property type="match status" value="1"/>
</dbReference>
<dbReference type="PANTHER" id="PTHR34848">
    <property type="match status" value="1"/>
</dbReference>
<dbReference type="EMBL" id="CADCTC010000261">
    <property type="protein sequence ID" value="CAA9293756.1"/>
    <property type="molecule type" value="Genomic_DNA"/>
</dbReference>
<dbReference type="PANTHER" id="PTHR34848:SF1">
    <property type="entry name" value="BIFUNCTIONAL ADENOSYLCOBALAMIN BIOSYNTHESIS PROTEIN COBU"/>
    <property type="match status" value="1"/>
</dbReference>
<evidence type="ECO:0000256" key="4">
    <source>
        <dbReference type="ARBA" id="ARBA00003889"/>
    </source>
</evidence>
<evidence type="ECO:0000256" key="19">
    <source>
        <dbReference type="PIRSR" id="PIRSR006135-2"/>
    </source>
</evidence>
<keyword evidence="15 19" id="KW-0342">GTP-binding</keyword>
<dbReference type="GO" id="GO:0009236">
    <property type="term" value="P:cobalamin biosynthetic process"/>
    <property type="evidence" value="ECO:0007669"/>
    <property type="project" value="UniProtKB-UniPathway"/>
</dbReference>
<feature type="binding site" evidence="19">
    <location>
        <position position="99"/>
    </location>
    <ligand>
        <name>GTP</name>
        <dbReference type="ChEBI" id="CHEBI:37565"/>
    </ligand>
</feature>
<name>A0A6J4K280_9CHLR</name>
<evidence type="ECO:0000256" key="2">
    <source>
        <dbReference type="ARBA" id="ARBA00000711"/>
    </source>
</evidence>
<dbReference type="GO" id="GO:0008820">
    <property type="term" value="F:cobinamide phosphate guanylyltransferase activity"/>
    <property type="evidence" value="ECO:0007669"/>
    <property type="project" value="UniProtKB-EC"/>
</dbReference>
<protein>
    <recommendedName>
        <fullName evidence="16">Adenosylcobinamide kinase</fullName>
        <ecNumber evidence="8">2.7.1.156</ecNumber>
        <ecNumber evidence="9">2.7.7.62</ecNumber>
    </recommendedName>
    <alternativeName>
        <fullName evidence="17">Adenosylcobinamide-phosphate guanylyltransferase</fullName>
    </alternativeName>
</protein>
<dbReference type="Gene3D" id="3.40.50.300">
    <property type="entry name" value="P-loop containing nucleotide triphosphate hydrolases"/>
    <property type="match status" value="1"/>
</dbReference>
<feature type="region of interest" description="Disordered" evidence="20">
    <location>
        <begin position="1"/>
        <end position="24"/>
    </location>
</feature>
<reference evidence="21" key="1">
    <citation type="submission" date="2020-02" db="EMBL/GenBank/DDBJ databases">
        <authorList>
            <person name="Meier V. D."/>
        </authorList>
    </citation>
    <scope>NUCLEOTIDE SEQUENCE</scope>
    <source>
        <strain evidence="21">AVDCRST_MAG77</strain>
    </source>
</reference>
<evidence type="ECO:0000256" key="12">
    <source>
        <dbReference type="ARBA" id="ARBA00022741"/>
    </source>
</evidence>
<dbReference type="AlphaFoldDB" id="A0A6J4K280"/>
<evidence type="ECO:0000256" key="3">
    <source>
        <dbReference type="ARBA" id="ARBA00001522"/>
    </source>
</evidence>
<comment type="catalytic activity">
    <reaction evidence="2">
        <text>adenosylcob(III)inamide phosphate + GTP + H(+) = adenosylcob(III)inamide-GDP + diphosphate</text>
        <dbReference type="Rhea" id="RHEA:22712"/>
        <dbReference type="ChEBI" id="CHEBI:15378"/>
        <dbReference type="ChEBI" id="CHEBI:33019"/>
        <dbReference type="ChEBI" id="CHEBI:37565"/>
        <dbReference type="ChEBI" id="CHEBI:58502"/>
        <dbReference type="ChEBI" id="CHEBI:60487"/>
        <dbReference type="EC" id="2.7.7.62"/>
    </reaction>
</comment>
<evidence type="ECO:0000256" key="1">
    <source>
        <dbReference type="ARBA" id="ARBA00000312"/>
    </source>
</evidence>
<feature type="binding site" evidence="19">
    <location>
        <begin position="49"/>
        <end position="51"/>
    </location>
    <ligand>
        <name>GTP</name>
        <dbReference type="ChEBI" id="CHEBI:37565"/>
    </ligand>
</feature>
<dbReference type="SUPFAM" id="SSF52540">
    <property type="entry name" value="P-loop containing nucleoside triphosphate hydrolases"/>
    <property type="match status" value="1"/>
</dbReference>